<dbReference type="GO" id="GO:0003677">
    <property type="term" value="F:DNA binding"/>
    <property type="evidence" value="ECO:0007669"/>
    <property type="project" value="UniProtKB-KW"/>
</dbReference>
<evidence type="ECO:0000256" key="2">
    <source>
        <dbReference type="ARBA" id="ARBA00001946"/>
    </source>
</evidence>
<keyword evidence="5" id="KW-0238">DNA-binding</keyword>
<evidence type="ECO:0000256" key="5">
    <source>
        <dbReference type="ARBA" id="ARBA00023125"/>
    </source>
</evidence>
<proteinExistence type="predicted"/>
<dbReference type="GO" id="GO:0000819">
    <property type="term" value="P:sister chromatid segregation"/>
    <property type="evidence" value="ECO:0007669"/>
    <property type="project" value="TreeGrafter"/>
</dbReference>
<dbReference type="SUPFAM" id="SSF55874">
    <property type="entry name" value="ATPase domain of HSP90 chaperone/DNA topoisomerase II/histidine kinase"/>
    <property type="match status" value="1"/>
</dbReference>
<dbReference type="InterPro" id="IPR036890">
    <property type="entry name" value="HATPase_C_sf"/>
</dbReference>
<feature type="compositionally biased region" description="Low complexity" evidence="7">
    <location>
        <begin position="11"/>
        <end position="21"/>
    </location>
</feature>
<comment type="catalytic activity">
    <reaction evidence="1">
        <text>ATP-dependent breakage, passage and rejoining of double-stranded DNA.</text>
        <dbReference type="EC" id="5.6.2.2"/>
    </reaction>
</comment>
<dbReference type="GO" id="GO:0000712">
    <property type="term" value="P:resolution of meiotic recombination intermediates"/>
    <property type="evidence" value="ECO:0007669"/>
    <property type="project" value="TreeGrafter"/>
</dbReference>
<dbReference type="AlphaFoldDB" id="A0A2U1P5E6"/>
<evidence type="ECO:0000313" key="8">
    <source>
        <dbReference type="EMBL" id="PWA80985.1"/>
    </source>
</evidence>
<dbReference type="EC" id="5.6.2.2" evidence="3"/>
<evidence type="ECO:0000256" key="6">
    <source>
        <dbReference type="ARBA" id="ARBA00023235"/>
    </source>
</evidence>
<organism evidence="8 9">
    <name type="scientific">Artemisia annua</name>
    <name type="common">Sweet wormwood</name>
    <dbReference type="NCBI Taxonomy" id="35608"/>
    <lineage>
        <taxon>Eukaryota</taxon>
        <taxon>Viridiplantae</taxon>
        <taxon>Streptophyta</taxon>
        <taxon>Embryophyta</taxon>
        <taxon>Tracheophyta</taxon>
        <taxon>Spermatophyta</taxon>
        <taxon>Magnoliopsida</taxon>
        <taxon>eudicotyledons</taxon>
        <taxon>Gunneridae</taxon>
        <taxon>Pentapetalae</taxon>
        <taxon>asterids</taxon>
        <taxon>campanulids</taxon>
        <taxon>Asterales</taxon>
        <taxon>Asteraceae</taxon>
        <taxon>Asteroideae</taxon>
        <taxon>Anthemideae</taxon>
        <taxon>Artemisiinae</taxon>
        <taxon>Artemisia</taxon>
    </lineage>
</organism>
<keyword evidence="9" id="KW-1185">Reference proteome</keyword>
<dbReference type="PANTHER" id="PTHR10169">
    <property type="entry name" value="DNA TOPOISOMERASE/GYRASE"/>
    <property type="match status" value="1"/>
</dbReference>
<dbReference type="InterPro" id="IPR050634">
    <property type="entry name" value="DNA_Topoisomerase_II"/>
</dbReference>
<evidence type="ECO:0000256" key="7">
    <source>
        <dbReference type="SAM" id="MobiDB-lite"/>
    </source>
</evidence>
<dbReference type="GO" id="GO:0003918">
    <property type="term" value="F:DNA topoisomerase type II (double strand cut, ATP-hydrolyzing) activity"/>
    <property type="evidence" value="ECO:0007669"/>
    <property type="project" value="UniProtKB-EC"/>
</dbReference>
<protein>
    <recommendedName>
        <fullName evidence="3">DNA topoisomerase (ATP-hydrolyzing)</fullName>
        <ecNumber evidence="3">5.6.2.2</ecNumber>
    </recommendedName>
</protein>
<reference evidence="8 9" key="1">
    <citation type="journal article" date="2018" name="Mol. Plant">
        <title>The genome of Artemisia annua provides insight into the evolution of Asteraceae family and artemisinin biosynthesis.</title>
        <authorList>
            <person name="Shen Q."/>
            <person name="Zhang L."/>
            <person name="Liao Z."/>
            <person name="Wang S."/>
            <person name="Yan T."/>
            <person name="Shi P."/>
            <person name="Liu M."/>
            <person name="Fu X."/>
            <person name="Pan Q."/>
            <person name="Wang Y."/>
            <person name="Lv Z."/>
            <person name="Lu X."/>
            <person name="Zhang F."/>
            <person name="Jiang W."/>
            <person name="Ma Y."/>
            <person name="Chen M."/>
            <person name="Hao X."/>
            <person name="Li L."/>
            <person name="Tang Y."/>
            <person name="Lv G."/>
            <person name="Zhou Y."/>
            <person name="Sun X."/>
            <person name="Brodelius P.E."/>
            <person name="Rose J.K.C."/>
            <person name="Tang K."/>
        </authorList>
    </citation>
    <scope>NUCLEOTIDE SEQUENCE [LARGE SCALE GENOMIC DNA]</scope>
    <source>
        <strain evidence="9">cv. Huhao1</strain>
        <tissue evidence="8">Leaf</tissue>
    </source>
</reference>
<dbReference type="Gene3D" id="3.30.565.10">
    <property type="entry name" value="Histidine kinase-like ATPase, C-terminal domain"/>
    <property type="match status" value="1"/>
</dbReference>
<accession>A0A2U1P5E6</accession>
<feature type="region of interest" description="Disordered" evidence="7">
    <location>
        <begin position="1"/>
        <end position="24"/>
    </location>
</feature>
<name>A0A2U1P5E6_ARTAN</name>
<evidence type="ECO:0000256" key="4">
    <source>
        <dbReference type="ARBA" id="ARBA00023029"/>
    </source>
</evidence>
<dbReference type="GO" id="GO:0005634">
    <property type="term" value="C:nucleus"/>
    <property type="evidence" value="ECO:0007669"/>
    <property type="project" value="TreeGrafter"/>
</dbReference>
<dbReference type="Proteomes" id="UP000245207">
    <property type="component" value="Unassembled WGS sequence"/>
</dbReference>
<comment type="caution">
    <text evidence="8">The sequence shown here is derived from an EMBL/GenBank/DDBJ whole genome shotgun (WGS) entry which is preliminary data.</text>
</comment>
<evidence type="ECO:0000256" key="3">
    <source>
        <dbReference type="ARBA" id="ARBA00012895"/>
    </source>
</evidence>
<evidence type="ECO:0000256" key="1">
    <source>
        <dbReference type="ARBA" id="ARBA00000185"/>
    </source>
</evidence>
<dbReference type="EMBL" id="PKPP01001648">
    <property type="protein sequence ID" value="PWA80985.1"/>
    <property type="molecule type" value="Genomic_DNA"/>
</dbReference>
<gene>
    <name evidence="8" type="ORF">CTI12_AA190980</name>
</gene>
<sequence>MAIKNRPSLHTTTRTNIPTPTSAQSDENTILEHILLYPDTYIGSVEKQEQTLWVWQNEQMIKRPISFVPGLYKFFEDILLNAADNTKRNPRLNTIKVEIDVQNSRGIMVMVYLSLLEMTRFLYLNWCLGICQTIVSMVI</sequence>
<keyword evidence="6 8" id="KW-0413">Isomerase</keyword>
<keyword evidence="4" id="KW-0799">Topoisomerase</keyword>
<dbReference type="OrthoDB" id="1113796at2759"/>
<dbReference type="PANTHER" id="PTHR10169:SF38">
    <property type="entry name" value="DNA TOPOISOMERASE 2"/>
    <property type="match status" value="1"/>
</dbReference>
<comment type="cofactor">
    <cofactor evidence="2">
        <name>Mg(2+)</name>
        <dbReference type="ChEBI" id="CHEBI:18420"/>
    </cofactor>
</comment>
<dbReference type="STRING" id="35608.A0A2U1P5E6"/>
<evidence type="ECO:0000313" key="9">
    <source>
        <dbReference type="Proteomes" id="UP000245207"/>
    </source>
</evidence>